<reference evidence="1 2" key="1">
    <citation type="submission" date="2020-08" db="EMBL/GenBank/DDBJ databases">
        <title>A Genomic Blueprint of the Chicken Gut Microbiome.</title>
        <authorList>
            <person name="Gilroy R."/>
            <person name="Ravi A."/>
            <person name="Getino M."/>
            <person name="Pursley I."/>
            <person name="Horton D.L."/>
            <person name="Alikhan N.-F."/>
            <person name="Baker D."/>
            <person name="Gharbi K."/>
            <person name="Hall N."/>
            <person name="Watson M."/>
            <person name="Adriaenssens E.M."/>
            <person name="Foster-Nyarko E."/>
            <person name="Jarju S."/>
            <person name="Secka A."/>
            <person name="Antonio M."/>
            <person name="Oren A."/>
            <person name="Chaudhuri R."/>
            <person name="La Ragione R.M."/>
            <person name="Hildebrand F."/>
            <person name="Pallen M.J."/>
        </authorList>
    </citation>
    <scope>NUCLEOTIDE SEQUENCE [LARGE SCALE GENOMIC DNA]</scope>
    <source>
        <strain evidence="1 2">N37</strain>
    </source>
</reference>
<evidence type="ECO:0000313" key="1">
    <source>
        <dbReference type="EMBL" id="MBD8045830.1"/>
    </source>
</evidence>
<protein>
    <submittedName>
        <fullName evidence="1">Uncharacterized protein</fullName>
    </submittedName>
</protein>
<accession>A0ABR8YNN5</accession>
<dbReference type="RefSeq" id="WP_191738804.1">
    <property type="nucleotide sequence ID" value="NZ_JACSQB010000018.1"/>
</dbReference>
<dbReference type="Proteomes" id="UP000627166">
    <property type="component" value="Unassembled WGS sequence"/>
</dbReference>
<name>A0ABR8YNN5_9CLOT</name>
<sequence length="82" mass="9823">MKKNILIVTNKKNIYVKNVPIAVRKEALIKYLAVGKKIESVEIKYYKNKEIYQYLVKELGEELENINIEELFDYVIEWKDLN</sequence>
<proteinExistence type="predicted"/>
<comment type="caution">
    <text evidence="1">The sequence shown here is derived from an EMBL/GenBank/DDBJ whole genome shotgun (WGS) entry which is preliminary data.</text>
</comment>
<organism evidence="1 2">
    <name type="scientific">Clostridium faecium</name>
    <dbReference type="NCBI Taxonomy" id="2762223"/>
    <lineage>
        <taxon>Bacteria</taxon>
        <taxon>Bacillati</taxon>
        <taxon>Bacillota</taxon>
        <taxon>Clostridia</taxon>
        <taxon>Eubacteriales</taxon>
        <taxon>Clostridiaceae</taxon>
        <taxon>Clostridium</taxon>
    </lineage>
</organism>
<evidence type="ECO:0000313" key="2">
    <source>
        <dbReference type="Proteomes" id="UP000627166"/>
    </source>
</evidence>
<keyword evidence="2" id="KW-1185">Reference proteome</keyword>
<gene>
    <name evidence="1" type="ORF">H9637_02040</name>
</gene>
<dbReference type="EMBL" id="JACSQB010000018">
    <property type="protein sequence ID" value="MBD8045830.1"/>
    <property type="molecule type" value="Genomic_DNA"/>
</dbReference>